<feature type="transmembrane region" description="Helical" evidence="5">
    <location>
        <begin position="44"/>
        <end position="65"/>
    </location>
</feature>
<proteinExistence type="predicted"/>
<gene>
    <name evidence="6" type="ORF">DWB68_08700</name>
</gene>
<evidence type="ECO:0000256" key="2">
    <source>
        <dbReference type="ARBA" id="ARBA00022692"/>
    </source>
</evidence>
<reference evidence="6 7" key="1">
    <citation type="submission" date="2018-07" db="EMBL/GenBank/DDBJ databases">
        <title>Arthrobacter sp. nov., isolated from raw cow's milk with high bacterial count.</title>
        <authorList>
            <person name="Hahne J."/>
            <person name="Isele D."/>
            <person name="Lipski A."/>
        </authorList>
    </citation>
    <scope>NUCLEOTIDE SEQUENCE [LARGE SCALE GENOMIC DNA]</scope>
    <source>
        <strain evidence="6 7">JZ R-35</strain>
    </source>
</reference>
<keyword evidence="7" id="KW-1185">Reference proteome</keyword>
<dbReference type="InterPro" id="IPR003339">
    <property type="entry name" value="ABC/ECF_trnsptr_transmembrane"/>
</dbReference>
<evidence type="ECO:0000313" key="7">
    <source>
        <dbReference type="Proteomes" id="UP000265419"/>
    </source>
</evidence>
<evidence type="ECO:0008006" key="8">
    <source>
        <dbReference type="Google" id="ProtNLM"/>
    </source>
</evidence>
<dbReference type="CDD" id="cd16914">
    <property type="entry name" value="EcfT"/>
    <property type="match status" value="1"/>
</dbReference>
<dbReference type="AlphaFoldDB" id="A0A399J977"/>
<organism evidence="6 7">
    <name type="scientific">Galactobacter valiniphilus</name>
    <dbReference type="NCBI Taxonomy" id="2676122"/>
    <lineage>
        <taxon>Bacteria</taxon>
        <taxon>Bacillati</taxon>
        <taxon>Actinomycetota</taxon>
        <taxon>Actinomycetes</taxon>
        <taxon>Micrococcales</taxon>
        <taxon>Micrococcaceae</taxon>
        <taxon>Galactobacter</taxon>
    </lineage>
</organism>
<evidence type="ECO:0000256" key="4">
    <source>
        <dbReference type="ARBA" id="ARBA00023136"/>
    </source>
</evidence>
<evidence type="ECO:0000256" key="3">
    <source>
        <dbReference type="ARBA" id="ARBA00022989"/>
    </source>
</evidence>
<keyword evidence="4 5" id="KW-0472">Membrane</keyword>
<evidence type="ECO:0000313" key="6">
    <source>
        <dbReference type="EMBL" id="RII42141.1"/>
    </source>
</evidence>
<name>A0A399J977_9MICC</name>
<dbReference type="EMBL" id="QQXK01000015">
    <property type="protein sequence ID" value="RII42141.1"/>
    <property type="molecule type" value="Genomic_DNA"/>
</dbReference>
<protein>
    <recommendedName>
        <fullName evidence="8">Energy-coupling factor transporter transmembrane protein EcfT</fullName>
    </recommendedName>
</protein>
<comment type="subcellular location">
    <subcellularLocation>
        <location evidence="1">Membrane</location>
        <topology evidence="1">Multi-pass membrane protein</topology>
    </subcellularLocation>
</comment>
<evidence type="ECO:0000256" key="5">
    <source>
        <dbReference type="SAM" id="Phobius"/>
    </source>
</evidence>
<sequence>MNPGPGALLAWIPGASPVHRAPLWLKYLVLVALGLLGTVWRTAPVGLGLLLLSVALYALAGRAVLRTWATPLRFWWWILLLLGTYQWFFVSPPAAVGLVACMFALVQCARLLLLTTPTSELLDGLSAAAAAVRIPPERTALVLALFLRTLPELSASWGRSREAAAARGLKRAPLRTATSLGVMAVARARDAGDAMAARGLLAEPAEHPSEPRATR</sequence>
<dbReference type="RefSeq" id="WP_119424749.1">
    <property type="nucleotide sequence ID" value="NZ_QQXK01000015.1"/>
</dbReference>
<dbReference type="Proteomes" id="UP000265419">
    <property type="component" value="Unassembled WGS sequence"/>
</dbReference>
<dbReference type="GO" id="GO:0005886">
    <property type="term" value="C:plasma membrane"/>
    <property type="evidence" value="ECO:0007669"/>
    <property type="project" value="UniProtKB-ARBA"/>
</dbReference>
<evidence type="ECO:0000256" key="1">
    <source>
        <dbReference type="ARBA" id="ARBA00004141"/>
    </source>
</evidence>
<feature type="transmembrane region" description="Helical" evidence="5">
    <location>
        <begin position="94"/>
        <end position="113"/>
    </location>
</feature>
<accession>A0A399J977</accession>
<keyword evidence="2 5" id="KW-0812">Transmembrane</keyword>
<comment type="caution">
    <text evidence="6">The sequence shown here is derived from an EMBL/GenBank/DDBJ whole genome shotgun (WGS) entry which is preliminary data.</text>
</comment>
<keyword evidence="3 5" id="KW-1133">Transmembrane helix</keyword>